<gene>
    <name evidence="2" type="ORF">BDW02DRAFT_454737</name>
</gene>
<dbReference type="SUPFAM" id="SSF56112">
    <property type="entry name" value="Protein kinase-like (PK-like)"/>
    <property type="match status" value="1"/>
</dbReference>
<dbReference type="PANTHER" id="PTHR21310">
    <property type="entry name" value="AMINOGLYCOSIDE PHOSPHOTRANSFERASE-RELATED-RELATED"/>
    <property type="match status" value="1"/>
</dbReference>
<dbReference type="Pfam" id="PF01636">
    <property type="entry name" value="APH"/>
    <property type="match status" value="1"/>
</dbReference>
<sequence>NRVVRITDGLAVKFGYFVTAREFRNQQVAQRSLDASIVHVPTAHRFILKGGIGYIMMDYVNGATLDLTSAKPIAAELANVLAHIHHQGATRPGPLGGGPVSGVLWPKHEDVEFSNADDFQHWFDQRLPNAERKPNLQRHTLSMCHLDFNPRNIIVDGGRISLIDWSGAGYFPRFSEHIVYQFL</sequence>
<feature type="non-terminal residue" evidence="2">
    <location>
        <position position="183"/>
    </location>
</feature>
<accession>A0A6A5K8H9</accession>
<keyword evidence="3" id="KW-1185">Reference proteome</keyword>
<protein>
    <recommendedName>
        <fullName evidence="1">Aminoglycoside phosphotransferase domain-containing protein</fullName>
    </recommendedName>
</protein>
<evidence type="ECO:0000259" key="1">
    <source>
        <dbReference type="Pfam" id="PF01636"/>
    </source>
</evidence>
<organism evidence="2 3">
    <name type="scientific">Decorospora gaudefroyi</name>
    <dbReference type="NCBI Taxonomy" id="184978"/>
    <lineage>
        <taxon>Eukaryota</taxon>
        <taxon>Fungi</taxon>
        <taxon>Dikarya</taxon>
        <taxon>Ascomycota</taxon>
        <taxon>Pezizomycotina</taxon>
        <taxon>Dothideomycetes</taxon>
        <taxon>Pleosporomycetidae</taxon>
        <taxon>Pleosporales</taxon>
        <taxon>Pleosporineae</taxon>
        <taxon>Pleosporaceae</taxon>
        <taxon>Decorospora</taxon>
    </lineage>
</organism>
<proteinExistence type="predicted"/>
<dbReference type="Proteomes" id="UP000800040">
    <property type="component" value="Unassembled WGS sequence"/>
</dbReference>
<feature type="domain" description="Aminoglycoside phosphotransferase" evidence="1">
    <location>
        <begin position="12"/>
        <end position="173"/>
    </location>
</feature>
<dbReference type="InterPro" id="IPR051678">
    <property type="entry name" value="AGP_Transferase"/>
</dbReference>
<reference evidence="2" key="1">
    <citation type="submission" date="2020-01" db="EMBL/GenBank/DDBJ databases">
        <authorList>
            <consortium name="DOE Joint Genome Institute"/>
            <person name="Haridas S."/>
            <person name="Albert R."/>
            <person name="Binder M."/>
            <person name="Bloem J."/>
            <person name="Labutti K."/>
            <person name="Salamov A."/>
            <person name="Andreopoulos B."/>
            <person name="Baker S.E."/>
            <person name="Barry K."/>
            <person name="Bills G."/>
            <person name="Bluhm B.H."/>
            <person name="Cannon C."/>
            <person name="Castanera R."/>
            <person name="Culley D.E."/>
            <person name="Daum C."/>
            <person name="Ezra D."/>
            <person name="Gonzalez J.B."/>
            <person name="Henrissat B."/>
            <person name="Kuo A."/>
            <person name="Liang C."/>
            <person name="Lipzen A."/>
            <person name="Lutzoni F."/>
            <person name="Magnuson J."/>
            <person name="Mondo S."/>
            <person name="Nolan M."/>
            <person name="Ohm R."/>
            <person name="Pangilinan J."/>
            <person name="Park H.-J."/>
            <person name="Ramirez L."/>
            <person name="Alfaro M."/>
            <person name="Sun H."/>
            <person name="Tritt A."/>
            <person name="Yoshinaga Y."/>
            <person name="Zwiers L.-H."/>
            <person name="Turgeon B.G."/>
            <person name="Goodwin S.B."/>
            <person name="Spatafora J.W."/>
            <person name="Crous P.W."/>
            <person name="Grigoriev I.V."/>
        </authorList>
    </citation>
    <scope>NUCLEOTIDE SEQUENCE</scope>
    <source>
        <strain evidence="2">P77</strain>
    </source>
</reference>
<evidence type="ECO:0000313" key="2">
    <source>
        <dbReference type="EMBL" id="KAF1832346.1"/>
    </source>
</evidence>
<dbReference type="OrthoDB" id="3694229at2759"/>
<dbReference type="EMBL" id="ML975341">
    <property type="protein sequence ID" value="KAF1832346.1"/>
    <property type="molecule type" value="Genomic_DNA"/>
</dbReference>
<dbReference type="PANTHER" id="PTHR21310:SF39">
    <property type="entry name" value="AMINOGLYCOSIDE PHOSPHOTRANSFERASE DOMAIN-CONTAINING PROTEIN"/>
    <property type="match status" value="1"/>
</dbReference>
<dbReference type="AlphaFoldDB" id="A0A6A5K8H9"/>
<name>A0A6A5K8H9_9PLEO</name>
<dbReference type="InterPro" id="IPR011009">
    <property type="entry name" value="Kinase-like_dom_sf"/>
</dbReference>
<dbReference type="Gene3D" id="3.90.1200.10">
    <property type="match status" value="1"/>
</dbReference>
<evidence type="ECO:0000313" key="3">
    <source>
        <dbReference type="Proteomes" id="UP000800040"/>
    </source>
</evidence>
<feature type="non-terminal residue" evidence="2">
    <location>
        <position position="1"/>
    </location>
</feature>
<dbReference type="InterPro" id="IPR002575">
    <property type="entry name" value="Aminoglycoside_PTrfase"/>
</dbReference>